<reference evidence="5 6" key="1">
    <citation type="submission" date="2019-03" db="EMBL/GenBank/DDBJ databases">
        <title>First draft genome of Liparis tanakae, snailfish: a comprehensive survey of snailfish specific genes.</title>
        <authorList>
            <person name="Kim W."/>
            <person name="Song I."/>
            <person name="Jeong J.-H."/>
            <person name="Kim D."/>
            <person name="Kim S."/>
            <person name="Ryu S."/>
            <person name="Song J.Y."/>
            <person name="Lee S.K."/>
        </authorList>
    </citation>
    <scope>NUCLEOTIDE SEQUENCE [LARGE SCALE GENOMIC DNA]</scope>
    <source>
        <tissue evidence="5">Muscle</tissue>
    </source>
</reference>
<gene>
    <name evidence="5" type="ORF">EYF80_062832</name>
</gene>
<organism evidence="5 6">
    <name type="scientific">Liparis tanakae</name>
    <name type="common">Tanaka's snailfish</name>
    <dbReference type="NCBI Taxonomy" id="230148"/>
    <lineage>
        <taxon>Eukaryota</taxon>
        <taxon>Metazoa</taxon>
        <taxon>Chordata</taxon>
        <taxon>Craniata</taxon>
        <taxon>Vertebrata</taxon>
        <taxon>Euteleostomi</taxon>
        <taxon>Actinopterygii</taxon>
        <taxon>Neopterygii</taxon>
        <taxon>Teleostei</taxon>
        <taxon>Neoteleostei</taxon>
        <taxon>Acanthomorphata</taxon>
        <taxon>Eupercaria</taxon>
        <taxon>Perciformes</taxon>
        <taxon>Cottioidei</taxon>
        <taxon>Cottales</taxon>
        <taxon>Liparidae</taxon>
        <taxon>Liparis</taxon>
    </lineage>
</organism>
<name>A0A4Z2EE39_9TELE</name>
<proteinExistence type="predicted"/>
<accession>A0A4Z2EE39</accession>
<dbReference type="EMBL" id="SRLO01009034">
    <property type="protein sequence ID" value="TNN27025.1"/>
    <property type="molecule type" value="Genomic_DNA"/>
</dbReference>
<keyword evidence="3" id="KW-0812">Transmembrane</keyword>
<evidence type="ECO:0000259" key="4">
    <source>
        <dbReference type="PROSITE" id="PS51034"/>
    </source>
</evidence>
<evidence type="ECO:0000256" key="1">
    <source>
        <dbReference type="ARBA" id="ARBA00022729"/>
    </source>
</evidence>
<dbReference type="InterPro" id="IPR055355">
    <property type="entry name" value="ZP-C"/>
</dbReference>
<dbReference type="AlphaFoldDB" id="A0A4Z2EE39"/>
<comment type="caution">
    <text evidence="5">The sequence shown here is derived from an EMBL/GenBank/DDBJ whole genome shotgun (WGS) entry which is preliminary data.</text>
</comment>
<evidence type="ECO:0000256" key="3">
    <source>
        <dbReference type="SAM" id="Phobius"/>
    </source>
</evidence>
<sequence>MNALLCVRRLTSVSLMEFDSSLGLTMTLHADESFSSSYSGAVTMETEDTLFFQVTLQTNASFASDVLLRVESCWSTESSDPQDAVRGLLLRDGWVWAGPRRSVVNGSVALWSGLVSPLHVTGRPLVPSCAVDDTFRWLSANGRARTSRFSIRMFSMPTGLPLYVHCRADVCGRDEGCAESCSGRRRRKRSVSRAGKRAAVVSAGPLLVLNRGAATRGPPPDWAVVPTVAGLIGFLGAAVLSLSVTKAAVTYCERRQLQ</sequence>
<dbReference type="OrthoDB" id="9987373at2759"/>
<feature type="domain" description="ZP" evidence="4">
    <location>
        <begin position="1"/>
        <end position="188"/>
    </location>
</feature>
<evidence type="ECO:0000313" key="5">
    <source>
        <dbReference type="EMBL" id="TNN27025.1"/>
    </source>
</evidence>
<dbReference type="PROSITE" id="PS51034">
    <property type="entry name" value="ZP_2"/>
    <property type="match status" value="1"/>
</dbReference>
<keyword evidence="3" id="KW-1133">Transmembrane helix</keyword>
<dbReference type="InterPro" id="IPR001507">
    <property type="entry name" value="ZP_dom"/>
</dbReference>
<keyword evidence="6" id="KW-1185">Reference proteome</keyword>
<feature type="transmembrane region" description="Helical" evidence="3">
    <location>
        <begin position="222"/>
        <end position="245"/>
    </location>
</feature>
<evidence type="ECO:0000256" key="2">
    <source>
        <dbReference type="ARBA" id="ARBA00023157"/>
    </source>
</evidence>
<dbReference type="InterPro" id="IPR042235">
    <property type="entry name" value="ZP-C_dom"/>
</dbReference>
<dbReference type="Proteomes" id="UP000314294">
    <property type="component" value="Unassembled WGS sequence"/>
</dbReference>
<dbReference type="Pfam" id="PF00100">
    <property type="entry name" value="Zona_pellucida"/>
    <property type="match status" value="2"/>
</dbReference>
<keyword evidence="3" id="KW-0472">Membrane</keyword>
<keyword evidence="2" id="KW-1015">Disulfide bond</keyword>
<protein>
    <recommendedName>
        <fullName evidence="4">ZP domain-containing protein</fullName>
    </recommendedName>
</protein>
<dbReference type="Gene3D" id="2.60.40.4100">
    <property type="entry name" value="Zona pellucida, ZP-C domain"/>
    <property type="match status" value="1"/>
</dbReference>
<dbReference type="PANTHER" id="PTHR14002">
    <property type="entry name" value="ENDOGLIN/TGF-BETA RECEPTOR TYPE III"/>
    <property type="match status" value="1"/>
</dbReference>
<keyword evidence="1" id="KW-0732">Signal</keyword>
<dbReference type="PANTHER" id="PTHR14002:SF60">
    <property type="entry name" value="ZP DOMAIN-CONTAINING PROTEIN"/>
    <property type="match status" value="1"/>
</dbReference>
<evidence type="ECO:0000313" key="6">
    <source>
        <dbReference type="Proteomes" id="UP000314294"/>
    </source>
</evidence>